<proteinExistence type="inferred from homology"/>
<name>A0A9P4WDK4_CURKU</name>
<comment type="subcellular location">
    <subcellularLocation>
        <location evidence="1">Membrane</location>
        <topology evidence="1">Multi-pass membrane protein</topology>
    </subcellularLocation>
</comment>
<evidence type="ECO:0000256" key="10">
    <source>
        <dbReference type="SAM" id="Phobius"/>
    </source>
</evidence>
<dbReference type="PANTHER" id="PTHR32361">
    <property type="entry name" value="FERRIC/CUPRIC REDUCTASE TRANSMEMBRANE COMPONENT"/>
    <property type="match status" value="1"/>
</dbReference>
<dbReference type="InterPro" id="IPR051410">
    <property type="entry name" value="Ferric/Cupric_Reductase"/>
</dbReference>
<dbReference type="GO" id="GO:0006879">
    <property type="term" value="P:intracellular iron ion homeostasis"/>
    <property type="evidence" value="ECO:0007669"/>
    <property type="project" value="TreeGrafter"/>
</dbReference>
<feature type="transmembrane region" description="Helical" evidence="10">
    <location>
        <begin position="27"/>
        <end position="44"/>
    </location>
</feature>
<feature type="domain" description="FAD-binding FR-type" evidence="11">
    <location>
        <begin position="304"/>
        <end position="459"/>
    </location>
</feature>
<feature type="transmembrane region" description="Helical" evidence="10">
    <location>
        <begin position="239"/>
        <end position="259"/>
    </location>
</feature>
<dbReference type="AlphaFoldDB" id="A0A9P4WDK4"/>
<dbReference type="PROSITE" id="PS51384">
    <property type="entry name" value="FAD_FR"/>
    <property type="match status" value="1"/>
</dbReference>
<dbReference type="GO" id="GO:0006826">
    <property type="term" value="P:iron ion transport"/>
    <property type="evidence" value="ECO:0007669"/>
    <property type="project" value="TreeGrafter"/>
</dbReference>
<dbReference type="CDD" id="cd06186">
    <property type="entry name" value="NOX_Duox_like_FAD_NADP"/>
    <property type="match status" value="1"/>
</dbReference>
<dbReference type="InterPro" id="IPR013121">
    <property type="entry name" value="Fe_red_NAD-bd_6"/>
</dbReference>
<evidence type="ECO:0000256" key="1">
    <source>
        <dbReference type="ARBA" id="ARBA00004141"/>
    </source>
</evidence>
<comment type="similarity">
    <text evidence="2">Belongs to the ferric reductase (FRE) family.</text>
</comment>
<keyword evidence="8 10" id="KW-0472">Membrane</keyword>
<accession>A0A9P4WDK4</accession>
<keyword evidence="3" id="KW-0813">Transport</keyword>
<dbReference type="GO" id="GO:0000293">
    <property type="term" value="F:ferric-chelate reductase activity"/>
    <property type="evidence" value="ECO:0007669"/>
    <property type="project" value="UniProtKB-ARBA"/>
</dbReference>
<protein>
    <recommendedName>
        <fullName evidence="11">FAD-binding FR-type domain-containing protein</fullName>
    </recommendedName>
</protein>
<evidence type="ECO:0000256" key="5">
    <source>
        <dbReference type="ARBA" id="ARBA00022989"/>
    </source>
</evidence>
<keyword evidence="7" id="KW-0406">Ion transport</keyword>
<feature type="transmembrane region" description="Helical" evidence="10">
    <location>
        <begin position="210"/>
        <end position="232"/>
    </location>
</feature>
<keyword evidence="6" id="KW-0560">Oxidoreductase</keyword>
<dbReference type="EMBL" id="SWKU01000006">
    <property type="protein sequence ID" value="KAF3005948.1"/>
    <property type="molecule type" value="Genomic_DNA"/>
</dbReference>
<dbReference type="PANTHER" id="PTHR32361:SF9">
    <property type="entry name" value="FERRIC REDUCTASE TRANSMEMBRANE COMPONENT 3-RELATED"/>
    <property type="match status" value="1"/>
</dbReference>
<evidence type="ECO:0000313" key="13">
    <source>
        <dbReference type="Proteomes" id="UP000801428"/>
    </source>
</evidence>
<keyword evidence="9" id="KW-0325">Glycoprotein</keyword>
<evidence type="ECO:0000256" key="7">
    <source>
        <dbReference type="ARBA" id="ARBA00023065"/>
    </source>
</evidence>
<keyword evidence="13" id="KW-1185">Reference proteome</keyword>
<keyword evidence="4 10" id="KW-0812">Transmembrane</keyword>
<dbReference type="InterPro" id="IPR013130">
    <property type="entry name" value="Fe3_Rdtase_TM_dom"/>
</dbReference>
<feature type="transmembrane region" description="Helical" evidence="10">
    <location>
        <begin position="133"/>
        <end position="151"/>
    </location>
</feature>
<sequence>MTDTNNNIDDVRYQHHLEHRGSANQRIFWVVWSCIAISILAKFGRDLYIRWRRRAPRTNTFQALSSTEAGRSKRMWGWIRGIAVAPLPLPSSYSLTTLPVGKIIGLTAYLVISVSLLLSVDAPASTAHFVDDVAFRAAWVTIVQIPLVFLLSTKRGPINTLSSISYDRMIWIHKWVGRTIVVSATTHVAIMKSSISLSEVLLSPGKSATVVRYGIGSYSLLLWIAVSSILPLRKWSYRVFYINHWISTLGFLMVILQHVPKHAMIPVYMAFAIVSLDRILALVSFLRSNFSVRPLHSRFSRYRRAPGRAVLVAGYPVEMHEPHNLSVTTDTENSTTTIRICNVPITWRPGQHIRLYLPALGAFEMHPFTPANCSNIATPPPLPPRRSQDVERQDSALTMTTRPSNDILLMIRAHSGLTQRLKEFHAEWLKLPCPNATLSSNTTSLTAYVDGPYGSPPSWENYENLTLVTTSTGVSFALSIMDYLEQLCLSNASQLNTQIIRFVWITRHIDPQFEATVAESLKRYSTMLKDSGVRVETELYVTCSQAEIRSNFAEIDQFAHLRPRLPRSGSGDRMLTIRNPDEIYDEWEEEERQWAEMEALEEMQMKQADPFADANEIPLAYNEEATTTYESDGYASSETSTLLDGTDVEHNQPSGKSFLNDHLAVDGNTTSDGLRPLLSPVRSPLLPRKPILDKKLCQCALVQHQYQKLNKSGKSPFNIISYGVRPDVLHAVRTAVGDSQYSKSMVAACANVAVSKQVKQAVSEARIAFARGERATDVEIFTEGFS</sequence>
<dbReference type="Pfam" id="PF08030">
    <property type="entry name" value="NAD_binding_6"/>
    <property type="match status" value="1"/>
</dbReference>
<evidence type="ECO:0000256" key="3">
    <source>
        <dbReference type="ARBA" id="ARBA00022448"/>
    </source>
</evidence>
<evidence type="ECO:0000313" key="12">
    <source>
        <dbReference type="EMBL" id="KAF3005948.1"/>
    </source>
</evidence>
<feature type="transmembrane region" description="Helical" evidence="10">
    <location>
        <begin position="103"/>
        <end position="121"/>
    </location>
</feature>
<evidence type="ECO:0000256" key="2">
    <source>
        <dbReference type="ARBA" id="ARBA00006278"/>
    </source>
</evidence>
<dbReference type="GO" id="GO:0015677">
    <property type="term" value="P:copper ion import"/>
    <property type="evidence" value="ECO:0007669"/>
    <property type="project" value="TreeGrafter"/>
</dbReference>
<dbReference type="InterPro" id="IPR039261">
    <property type="entry name" value="FNR_nucleotide-bd"/>
</dbReference>
<evidence type="ECO:0000256" key="4">
    <source>
        <dbReference type="ARBA" id="ARBA00022692"/>
    </source>
</evidence>
<dbReference type="OrthoDB" id="3944240at2759"/>
<dbReference type="Pfam" id="PF01794">
    <property type="entry name" value="Ferric_reduct"/>
    <property type="match status" value="1"/>
</dbReference>
<evidence type="ECO:0000256" key="9">
    <source>
        <dbReference type="ARBA" id="ARBA00023180"/>
    </source>
</evidence>
<evidence type="ECO:0000256" key="8">
    <source>
        <dbReference type="ARBA" id="ARBA00023136"/>
    </source>
</evidence>
<dbReference type="Gene3D" id="3.40.50.80">
    <property type="entry name" value="Nucleotide-binding domain of ferredoxin-NADP reductase (FNR) module"/>
    <property type="match status" value="1"/>
</dbReference>
<dbReference type="InterPro" id="IPR017927">
    <property type="entry name" value="FAD-bd_FR_type"/>
</dbReference>
<keyword evidence="5 10" id="KW-1133">Transmembrane helix</keyword>
<evidence type="ECO:0000259" key="11">
    <source>
        <dbReference type="PROSITE" id="PS51384"/>
    </source>
</evidence>
<dbReference type="SFLD" id="SFLDS00052">
    <property type="entry name" value="Ferric_Reductase_Domain"/>
    <property type="match status" value="1"/>
</dbReference>
<reference evidence="12" key="1">
    <citation type="submission" date="2019-04" db="EMBL/GenBank/DDBJ databases">
        <title>Sequencing of skin fungus with MAO and IRED activity.</title>
        <authorList>
            <person name="Marsaioli A.J."/>
            <person name="Bonatto J.M.C."/>
            <person name="Reis Junior O."/>
        </authorList>
    </citation>
    <scope>NUCLEOTIDE SEQUENCE</scope>
    <source>
        <strain evidence="12">30M1</strain>
    </source>
</reference>
<organism evidence="12 13">
    <name type="scientific">Curvularia kusanoi</name>
    <name type="common">Cochliobolus kusanoi</name>
    <dbReference type="NCBI Taxonomy" id="90978"/>
    <lineage>
        <taxon>Eukaryota</taxon>
        <taxon>Fungi</taxon>
        <taxon>Dikarya</taxon>
        <taxon>Ascomycota</taxon>
        <taxon>Pezizomycotina</taxon>
        <taxon>Dothideomycetes</taxon>
        <taxon>Pleosporomycetidae</taxon>
        <taxon>Pleosporales</taxon>
        <taxon>Pleosporineae</taxon>
        <taxon>Pleosporaceae</taxon>
        <taxon>Curvularia</taxon>
    </lineage>
</organism>
<comment type="caution">
    <text evidence="12">The sequence shown here is derived from an EMBL/GenBank/DDBJ whole genome shotgun (WGS) entry which is preliminary data.</text>
</comment>
<gene>
    <name evidence="12" type="ORF">E8E13_010130</name>
</gene>
<dbReference type="SFLD" id="SFLDG01168">
    <property type="entry name" value="Ferric_reductase_subgroup_(FRE"/>
    <property type="match status" value="1"/>
</dbReference>
<dbReference type="GO" id="GO:0005886">
    <property type="term" value="C:plasma membrane"/>
    <property type="evidence" value="ECO:0007669"/>
    <property type="project" value="TreeGrafter"/>
</dbReference>
<evidence type="ECO:0000256" key="6">
    <source>
        <dbReference type="ARBA" id="ARBA00023002"/>
    </source>
</evidence>
<dbReference type="Proteomes" id="UP000801428">
    <property type="component" value="Unassembled WGS sequence"/>
</dbReference>